<keyword evidence="2" id="KW-1185">Reference proteome</keyword>
<reference evidence="1" key="1">
    <citation type="submission" date="2021-04" db="EMBL/GenBank/DDBJ databases">
        <title>The complete genome sequence of Caulobacter sp. S6.</title>
        <authorList>
            <person name="Tang Y."/>
            <person name="Ouyang W."/>
            <person name="Liu Q."/>
            <person name="Huang B."/>
            <person name="Guo Z."/>
            <person name="Lei P."/>
        </authorList>
    </citation>
    <scope>NUCLEOTIDE SEQUENCE</scope>
    <source>
        <strain evidence="1">S6</strain>
    </source>
</reference>
<protein>
    <submittedName>
        <fullName evidence="1">Sarcosine oxidase subunit gamma family protein</fullName>
    </submittedName>
</protein>
<organism evidence="1 2">
    <name type="scientific">Phenylobacterium montanum</name>
    <dbReference type="NCBI Taxonomy" id="2823693"/>
    <lineage>
        <taxon>Bacteria</taxon>
        <taxon>Pseudomonadati</taxon>
        <taxon>Pseudomonadota</taxon>
        <taxon>Alphaproteobacteria</taxon>
        <taxon>Caulobacterales</taxon>
        <taxon>Caulobacteraceae</taxon>
        <taxon>Phenylobacterium</taxon>
    </lineage>
</organism>
<name>A0A975G227_9CAUL</name>
<dbReference type="InterPro" id="IPR006280">
    <property type="entry name" value="SoxG_het"/>
</dbReference>
<dbReference type="Pfam" id="PF04268">
    <property type="entry name" value="SoxG"/>
    <property type="match status" value="1"/>
</dbReference>
<dbReference type="InterPro" id="IPR007375">
    <property type="entry name" value="SoxG"/>
</dbReference>
<dbReference type="AlphaFoldDB" id="A0A975G227"/>
<dbReference type="InterPro" id="IPR027266">
    <property type="entry name" value="TrmE/GcvT-like"/>
</dbReference>
<dbReference type="RefSeq" id="WP_211939117.1">
    <property type="nucleotide sequence ID" value="NZ_CP073078.1"/>
</dbReference>
<dbReference type="KEGG" id="caul:KCG34_04045"/>
<dbReference type="NCBIfam" id="TIGR01375">
    <property type="entry name" value="soxG"/>
    <property type="match status" value="1"/>
</dbReference>
<dbReference type="Proteomes" id="UP000676409">
    <property type="component" value="Chromosome"/>
</dbReference>
<dbReference type="GO" id="GO:1901053">
    <property type="term" value="P:sarcosine catabolic process"/>
    <property type="evidence" value="ECO:0007669"/>
    <property type="project" value="InterPro"/>
</dbReference>
<dbReference type="GO" id="GO:0008115">
    <property type="term" value="F:sarcosine oxidase activity"/>
    <property type="evidence" value="ECO:0007669"/>
    <property type="project" value="InterPro"/>
</dbReference>
<dbReference type="Gene3D" id="3.30.1360.120">
    <property type="entry name" value="Probable tRNA modification gtpase trme, domain 1"/>
    <property type="match status" value="1"/>
</dbReference>
<dbReference type="EMBL" id="CP073078">
    <property type="protein sequence ID" value="QUD89067.1"/>
    <property type="molecule type" value="Genomic_DNA"/>
</dbReference>
<evidence type="ECO:0000313" key="2">
    <source>
        <dbReference type="Proteomes" id="UP000676409"/>
    </source>
</evidence>
<sequence length="186" mass="19502">MAETLTIRRPLDGFTAAAPLGLAAAPPMARFVLRGRDEALAAAEVALGFALPHQACRAAGAGERHALWLGPDEWLLLAPAGQAESLSAALEQAMDGLPHALVEVSQRQTGLVVTGALAETLLSVGCPLDLAPAAFPVGMCTRTVMAKVEVVLWRTGSDAFHIEVWRSFAAYAWRFLEAAGAEFVGG</sequence>
<gene>
    <name evidence="1" type="primary">soxG</name>
    <name evidence="1" type="ORF">KCG34_04045</name>
</gene>
<dbReference type="SUPFAM" id="SSF103025">
    <property type="entry name" value="Folate-binding domain"/>
    <property type="match status" value="1"/>
</dbReference>
<accession>A0A975G227</accession>
<dbReference type="Gene3D" id="3.30.70.1520">
    <property type="entry name" value="Heterotetrameric sarcosine oxidase"/>
    <property type="match status" value="1"/>
</dbReference>
<evidence type="ECO:0000313" key="1">
    <source>
        <dbReference type="EMBL" id="QUD89067.1"/>
    </source>
</evidence>
<proteinExistence type="predicted"/>